<reference evidence="2" key="1">
    <citation type="submission" date="2020-07" db="EMBL/GenBank/DDBJ databases">
        <authorList>
            <person name="Partida-Martinez L."/>
            <person name="Huntemann M."/>
            <person name="Clum A."/>
            <person name="Wang J."/>
            <person name="Palaniappan K."/>
            <person name="Ritter S."/>
            <person name="Chen I.-M."/>
            <person name="Stamatis D."/>
            <person name="Reddy T."/>
            <person name="O'Malley R."/>
            <person name="Daum C."/>
            <person name="Shapiro N."/>
            <person name="Ivanova N."/>
            <person name="Kyrpides N."/>
            <person name="Woyke T."/>
        </authorList>
    </citation>
    <scope>NUCLEOTIDE SEQUENCE [LARGE SCALE GENOMIC DNA]</scope>
    <source>
        <strain evidence="2">AT2.8</strain>
    </source>
</reference>
<evidence type="ECO:0000313" key="2">
    <source>
        <dbReference type="Proteomes" id="UP000548423"/>
    </source>
</evidence>
<dbReference type="AlphaFoldDB" id="A0A852TEK0"/>
<proteinExistence type="predicted"/>
<evidence type="ECO:0000313" key="1">
    <source>
        <dbReference type="EMBL" id="NYE06455.1"/>
    </source>
</evidence>
<protein>
    <submittedName>
        <fullName evidence="1">Uncharacterized protein</fullName>
    </submittedName>
</protein>
<name>A0A852TEK0_9BACI</name>
<accession>A0A852TEK0</accession>
<comment type="caution">
    <text evidence="1">The sequence shown here is derived from an EMBL/GenBank/DDBJ whole genome shotgun (WGS) entry which is preliminary data.</text>
</comment>
<sequence length="122" mass="14708">MTTQNNNHSRVFVEAKKENFFETSKYLNLPDLQFFNWCNRQYQVNRGVYNTIDQWFYEYGIVNIHFRRIQILAFLDFVKDDMLEKQPKFIRFGHGGLSKRLNEFMNDFGQSNNVIPLKKPSK</sequence>
<reference evidence="2" key="2">
    <citation type="submission" date="2020-08" db="EMBL/GenBank/DDBJ databases">
        <title>The Agave Microbiome: Exploring the role of microbial communities in plant adaptations to desert environments.</title>
        <authorList>
            <person name="Partida-Martinez L.P."/>
        </authorList>
    </citation>
    <scope>NUCLEOTIDE SEQUENCE [LARGE SCALE GENOMIC DNA]</scope>
    <source>
        <strain evidence="2">AT2.8</strain>
    </source>
</reference>
<dbReference type="Proteomes" id="UP000548423">
    <property type="component" value="Unassembled WGS sequence"/>
</dbReference>
<dbReference type="EMBL" id="JACCBX010000006">
    <property type="protein sequence ID" value="NYE06455.1"/>
    <property type="molecule type" value="Genomic_DNA"/>
</dbReference>
<gene>
    <name evidence="1" type="ORF">F4694_003235</name>
</gene>
<organism evidence="1 2">
    <name type="scientific">Neobacillus niacini</name>
    <dbReference type="NCBI Taxonomy" id="86668"/>
    <lineage>
        <taxon>Bacteria</taxon>
        <taxon>Bacillati</taxon>
        <taxon>Bacillota</taxon>
        <taxon>Bacilli</taxon>
        <taxon>Bacillales</taxon>
        <taxon>Bacillaceae</taxon>
        <taxon>Neobacillus</taxon>
    </lineage>
</organism>